<dbReference type="RefSeq" id="WP_379835583.1">
    <property type="nucleotide sequence ID" value="NZ_JBHRYQ010000001.1"/>
</dbReference>
<comment type="caution">
    <text evidence="2">The sequence shown here is derived from an EMBL/GenBank/DDBJ whole genome shotgun (WGS) entry which is preliminary data.</text>
</comment>
<keyword evidence="3" id="KW-1185">Reference proteome</keyword>
<sequence length="136" mass="15305">MKKIVFLFAFLLSLSTVFGQTKTHKIVFQLATGDTLVHKGLIRQLNNVLEYWPTAKIEVVIHNDAIGFMRNTESVVAKEVKEMQERGITFAVCKNTMKRKKLTEADILPAAVFVPVGIAEIVEKQEDGYAYIKAGY</sequence>
<evidence type="ECO:0000313" key="3">
    <source>
        <dbReference type="Proteomes" id="UP001595616"/>
    </source>
</evidence>
<protein>
    <submittedName>
        <fullName evidence="2">DsrE family protein</fullName>
    </submittedName>
</protein>
<accession>A0ABV7YSW5</accession>
<dbReference type="Gene3D" id="3.40.1260.10">
    <property type="entry name" value="DsrEFH-like"/>
    <property type="match status" value="1"/>
</dbReference>
<dbReference type="InterPro" id="IPR027396">
    <property type="entry name" value="DsrEFH-like"/>
</dbReference>
<dbReference type="Pfam" id="PF02635">
    <property type="entry name" value="DsrE"/>
    <property type="match status" value="1"/>
</dbReference>
<organism evidence="2 3">
    <name type="scientific">Lacihabitans lacunae</name>
    <dbReference type="NCBI Taxonomy" id="1028214"/>
    <lineage>
        <taxon>Bacteria</taxon>
        <taxon>Pseudomonadati</taxon>
        <taxon>Bacteroidota</taxon>
        <taxon>Cytophagia</taxon>
        <taxon>Cytophagales</taxon>
        <taxon>Leadbetterellaceae</taxon>
        <taxon>Lacihabitans</taxon>
    </lineage>
</organism>
<dbReference type="Proteomes" id="UP001595616">
    <property type="component" value="Unassembled WGS sequence"/>
</dbReference>
<reference evidence="3" key="1">
    <citation type="journal article" date="2019" name="Int. J. Syst. Evol. Microbiol.">
        <title>The Global Catalogue of Microorganisms (GCM) 10K type strain sequencing project: providing services to taxonomists for standard genome sequencing and annotation.</title>
        <authorList>
            <consortium name="The Broad Institute Genomics Platform"/>
            <consortium name="The Broad Institute Genome Sequencing Center for Infectious Disease"/>
            <person name="Wu L."/>
            <person name="Ma J."/>
        </authorList>
    </citation>
    <scope>NUCLEOTIDE SEQUENCE [LARGE SCALE GENOMIC DNA]</scope>
    <source>
        <strain evidence="3">CECT 7956</strain>
    </source>
</reference>
<dbReference type="PANTHER" id="PTHR37691">
    <property type="entry name" value="BLR3518 PROTEIN"/>
    <property type="match status" value="1"/>
</dbReference>
<dbReference type="InterPro" id="IPR003787">
    <property type="entry name" value="Sulphur_relay_DsrE/F-like"/>
</dbReference>
<evidence type="ECO:0000256" key="1">
    <source>
        <dbReference type="SAM" id="SignalP"/>
    </source>
</evidence>
<dbReference type="EMBL" id="JBHRYQ010000001">
    <property type="protein sequence ID" value="MFC3809927.1"/>
    <property type="molecule type" value="Genomic_DNA"/>
</dbReference>
<gene>
    <name evidence="2" type="ORF">ACFOOI_04630</name>
</gene>
<name>A0ABV7YSW5_9BACT</name>
<evidence type="ECO:0000313" key="2">
    <source>
        <dbReference type="EMBL" id="MFC3809927.1"/>
    </source>
</evidence>
<keyword evidence="1" id="KW-0732">Signal</keyword>
<proteinExistence type="predicted"/>
<dbReference type="PANTHER" id="PTHR37691:SF1">
    <property type="entry name" value="BLR3518 PROTEIN"/>
    <property type="match status" value="1"/>
</dbReference>
<feature type="chain" id="PRO_5046320240" evidence="1">
    <location>
        <begin position="20"/>
        <end position="136"/>
    </location>
</feature>
<dbReference type="SUPFAM" id="SSF75169">
    <property type="entry name" value="DsrEFH-like"/>
    <property type="match status" value="1"/>
</dbReference>
<feature type="signal peptide" evidence="1">
    <location>
        <begin position="1"/>
        <end position="19"/>
    </location>
</feature>